<evidence type="ECO:0000256" key="4">
    <source>
        <dbReference type="SAM" id="MobiDB-lite"/>
    </source>
</evidence>
<dbReference type="Gene3D" id="3.30.70.330">
    <property type="match status" value="1"/>
</dbReference>
<dbReference type="SUPFAM" id="SSF54928">
    <property type="entry name" value="RNA-binding domain, RBD"/>
    <property type="match status" value="1"/>
</dbReference>
<dbReference type="InterPro" id="IPR052462">
    <property type="entry name" value="SLIRP/GR-RBP-like"/>
</dbReference>
<dbReference type="GO" id="GO:0003729">
    <property type="term" value="F:mRNA binding"/>
    <property type="evidence" value="ECO:0007669"/>
    <property type="project" value="UniProtKB-ARBA"/>
</dbReference>
<dbReference type="InterPro" id="IPR035979">
    <property type="entry name" value="RBD_domain_sf"/>
</dbReference>
<keyword evidence="1" id="KW-0677">Repeat</keyword>
<evidence type="ECO:0000313" key="6">
    <source>
        <dbReference type="EMBL" id="CAD8419578.1"/>
    </source>
</evidence>
<dbReference type="GO" id="GO:0010629">
    <property type="term" value="P:negative regulation of gene expression"/>
    <property type="evidence" value="ECO:0007669"/>
    <property type="project" value="UniProtKB-ARBA"/>
</dbReference>
<accession>A0A7S0CCH8</accession>
<evidence type="ECO:0000256" key="1">
    <source>
        <dbReference type="ARBA" id="ARBA00022737"/>
    </source>
</evidence>
<dbReference type="GO" id="GO:0009967">
    <property type="term" value="P:positive regulation of signal transduction"/>
    <property type="evidence" value="ECO:0007669"/>
    <property type="project" value="UniProtKB-ARBA"/>
</dbReference>
<dbReference type="GO" id="GO:0005737">
    <property type="term" value="C:cytoplasm"/>
    <property type="evidence" value="ECO:0007669"/>
    <property type="project" value="UniProtKB-ARBA"/>
</dbReference>
<organism evidence="6">
    <name type="scientific">Proboscia inermis</name>
    <dbReference type="NCBI Taxonomy" id="420281"/>
    <lineage>
        <taxon>Eukaryota</taxon>
        <taxon>Sar</taxon>
        <taxon>Stramenopiles</taxon>
        <taxon>Ochrophyta</taxon>
        <taxon>Bacillariophyta</taxon>
        <taxon>Coscinodiscophyceae</taxon>
        <taxon>Rhizosoleniophycidae</taxon>
        <taxon>Rhizosoleniales</taxon>
        <taxon>Rhizosoleniaceae</taxon>
        <taxon>Proboscia</taxon>
    </lineage>
</organism>
<feature type="region of interest" description="Disordered" evidence="4">
    <location>
        <begin position="232"/>
        <end position="338"/>
    </location>
</feature>
<feature type="region of interest" description="Disordered" evidence="4">
    <location>
        <begin position="368"/>
        <end position="387"/>
    </location>
</feature>
<feature type="compositionally biased region" description="Polar residues" evidence="4">
    <location>
        <begin position="305"/>
        <end position="314"/>
    </location>
</feature>
<dbReference type="PANTHER" id="PTHR48027">
    <property type="entry name" value="HETEROGENEOUS NUCLEAR RIBONUCLEOPROTEIN 87F-RELATED"/>
    <property type="match status" value="1"/>
</dbReference>
<feature type="region of interest" description="Disordered" evidence="4">
    <location>
        <begin position="1"/>
        <end position="90"/>
    </location>
</feature>
<dbReference type="InterPro" id="IPR000504">
    <property type="entry name" value="RRM_dom"/>
</dbReference>
<dbReference type="AlphaFoldDB" id="A0A7S0CCH8"/>
<gene>
    <name evidence="6" type="ORF">PINE0816_LOCUS15713</name>
</gene>
<keyword evidence="2 3" id="KW-0694">RNA-binding</keyword>
<protein>
    <recommendedName>
        <fullName evidence="5">RRM domain-containing protein</fullName>
    </recommendedName>
</protein>
<proteinExistence type="predicted"/>
<dbReference type="Pfam" id="PF00076">
    <property type="entry name" value="RRM_1"/>
    <property type="match status" value="1"/>
</dbReference>
<dbReference type="CDD" id="cd12362">
    <property type="entry name" value="RRM3_CELF1-6"/>
    <property type="match status" value="1"/>
</dbReference>
<dbReference type="InterPro" id="IPR012677">
    <property type="entry name" value="Nucleotide-bd_a/b_plait_sf"/>
</dbReference>
<feature type="compositionally biased region" description="Basic and acidic residues" evidence="4">
    <location>
        <begin position="541"/>
        <end position="555"/>
    </location>
</feature>
<feature type="compositionally biased region" description="Low complexity" evidence="4">
    <location>
        <begin position="315"/>
        <end position="331"/>
    </location>
</feature>
<feature type="compositionally biased region" description="Pro residues" evidence="4">
    <location>
        <begin position="71"/>
        <end position="83"/>
    </location>
</feature>
<feature type="compositionally biased region" description="Basic and acidic residues" evidence="4">
    <location>
        <begin position="13"/>
        <end position="22"/>
    </location>
</feature>
<feature type="region of interest" description="Disordered" evidence="4">
    <location>
        <begin position="539"/>
        <end position="578"/>
    </location>
</feature>
<sequence>MSTGDSIGPDSGAESKSHKSIEQEVASSVERNTVDNPSKAMKSQSTVGKPSGGKNNNRVRGKAGVGKDVTNPPPPHPRAPPQSQPTENSMASFYSQKQGHIISPASMSQYGHLSPSNGPMNFGEVPAYPTHMHLPSINSEINGNMSMGVIESLALHPPFEYPGKDNRSNSNILQQTHPTQQMLPTDAPIRQQWPVQQLHQQQVYHQDQSSMNVSAQFINTGKMASAALADGMSNRNYQGPEQPIPALPFDFTGNDPANGGVPRGGRDFTPFSHHQESLSQQHPWSYPPQSNAPSVISDAALPNDGFNNAQRASSRQQRSNNGGYRQRQQGQHWGLNGMDAGPTQIPMLGPLPGSYIDPYSGILQQFHHPNAGATTPGPPIQTTPSNKGPDGANLFIFHIPNNFTNQDMYRLFFPYGKLLSVRIMVERDTGRSRGFGFVSYDSPESAAMAIKELNGHVIGNKRLKVQHKQIRVGENSGESGGRNEIHSHTDEFGNTLLGHHEQHSDSINGFDPDVAANLTALPPLAQDQVPVVQGIKQVEQASDHTSRRSLPHEDTLDASGPLDTLSTLADALPSTAET</sequence>
<evidence type="ECO:0000259" key="5">
    <source>
        <dbReference type="PROSITE" id="PS50102"/>
    </source>
</evidence>
<evidence type="ECO:0000256" key="2">
    <source>
        <dbReference type="ARBA" id="ARBA00022884"/>
    </source>
</evidence>
<dbReference type="EMBL" id="HBEL01033435">
    <property type="protein sequence ID" value="CAD8419578.1"/>
    <property type="molecule type" value="Transcribed_RNA"/>
</dbReference>
<feature type="domain" description="RRM" evidence="5">
    <location>
        <begin position="392"/>
        <end position="470"/>
    </location>
</feature>
<evidence type="ECO:0000256" key="3">
    <source>
        <dbReference type="PROSITE-ProRule" id="PRU00176"/>
    </source>
</evidence>
<feature type="compositionally biased region" description="Polar residues" evidence="4">
    <location>
        <begin position="277"/>
        <end position="294"/>
    </location>
</feature>
<dbReference type="SMART" id="SM00360">
    <property type="entry name" value="RRM"/>
    <property type="match status" value="1"/>
</dbReference>
<name>A0A7S0CCH8_9STRA</name>
<feature type="compositionally biased region" description="Polar residues" evidence="4">
    <location>
        <begin position="25"/>
        <end position="58"/>
    </location>
</feature>
<dbReference type="PROSITE" id="PS50102">
    <property type="entry name" value="RRM"/>
    <property type="match status" value="1"/>
</dbReference>
<dbReference type="FunFam" id="3.30.70.330:FF:000383">
    <property type="entry name" value="Sex lethal, isoform D"/>
    <property type="match status" value="1"/>
</dbReference>
<reference evidence="6" key="1">
    <citation type="submission" date="2021-01" db="EMBL/GenBank/DDBJ databases">
        <authorList>
            <person name="Corre E."/>
            <person name="Pelletier E."/>
            <person name="Niang G."/>
            <person name="Scheremetjew M."/>
            <person name="Finn R."/>
            <person name="Kale V."/>
            <person name="Holt S."/>
            <person name="Cochrane G."/>
            <person name="Meng A."/>
            <person name="Brown T."/>
            <person name="Cohen L."/>
        </authorList>
    </citation>
    <scope>NUCLEOTIDE SEQUENCE</scope>
    <source>
        <strain evidence="6">CCAP1064/1</strain>
    </source>
</reference>